<dbReference type="AlphaFoldDB" id="A0A2N8KHE1"/>
<reference evidence="3 4" key="1">
    <citation type="submission" date="2018-01" db="EMBL/GenBank/DDBJ databases">
        <title>The draft genome of an aniline degradation strain ANB-1.</title>
        <authorList>
            <person name="Zhang L."/>
            <person name="Jiang J."/>
        </authorList>
    </citation>
    <scope>NUCLEOTIDE SEQUENCE [LARGE SCALE GENOMIC DNA]</scope>
    <source>
        <strain evidence="3 4">ANB-1</strain>
    </source>
</reference>
<dbReference type="Proteomes" id="UP000235994">
    <property type="component" value="Unassembled WGS sequence"/>
</dbReference>
<evidence type="ECO:0000313" key="4">
    <source>
        <dbReference type="Proteomes" id="UP000235994"/>
    </source>
</evidence>
<dbReference type="RefSeq" id="WP_102773974.1">
    <property type="nucleotide sequence ID" value="NZ_POQS01000004.1"/>
</dbReference>
<proteinExistence type="predicted"/>
<feature type="coiled-coil region" evidence="1">
    <location>
        <begin position="114"/>
        <end position="141"/>
    </location>
</feature>
<feature type="chain" id="PRO_5014899260" description="Lipoprotein" evidence="2">
    <location>
        <begin position="19"/>
        <end position="278"/>
    </location>
</feature>
<evidence type="ECO:0000256" key="1">
    <source>
        <dbReference type="SAM" id="Coils"/>
    </source>
</evidence>
<keyword evidence="1" id="KW-0175">Coiled coil</keyword>
<sequence>MLKACRGLLLLGIVASLAGCDKGVDLRLSTQNAQAYRASLDKAWPDMTAAQQDAYNWAIGGWVANGFSLEQLAEKYPGLTPRSVIVGESEEYIRGKTQEAANAQAAITHNADRFAKEEKLVQQAEAELAKVTAKALDLKTDRSLFSEVNFSYEVANASRYNIASADWDAWLFINDEQTSDRHCRVHGYYQSKGGVPAGSTRTANFSAGFMDCRNWATLEVQNAKARYVQIKLVNDSVKNFDERKVLPVFSPTRAYYEKVAADANKAIKIAARHRSAIE</sequence>
<accession>A0A2N8KHE1</accession>
<dbReference type="EMBL" id="POQS01000004">
    <property type="protein sequence ID" value="PND32861.1"/>
    <property type="molecule type" value="Genomic_DNA"/>
</dbReference>
<comment type="caution">
    <text evidence="3">The sequence shown here is derived from an EMBL/GenBank/DDBJ whole genome shotgun (WGS) entry which is preliminary data.</text>
</comment>
<keyword evidence="4" id="KW-1185">Reference proteome</keyword>
<dbReference type="PROSITE" id="PS51257">
    <property type="entry name" value="PROKAR_LIPOPROTEIN"/>
    <property type="match status" value="1"/>
</dbReference>
<name>A0A2N8KHE1_9BURK</name>
<organism evidence="3 4">
    <name type="scientific">Achromobacter pulmonis</name>
    <dbReference type="NCBI Taxonomy" id="1389932"/>
    <lineage>
        <taxon>Bacteria</taxon>
        <taxon>Pseudomonadati</taxon>
        <taxon>Pseudomonadota</taxon>
        <taxon>Betaproteobacteria</taxon>
        <taxon>Burkholderiales</taxon>
        <taxon>Alcaligenaceae</taxon>
        <taxon>Achromobacter</taxon>
    </lineage>
</organism>
<evidence type="ECO:0000256" key="2">
    <source>
        <dbReference type="SAM" id="SignalP"/>
    </source>
</evidence>
<keyword evidence="2" id="KW-0732">Signal</keyword>
<protein>
    <recommendedName>
        <fullName evidence="5">Lipoprotein</fullName>
    </recommendedName>
</protein>
<evidence type="ECO:0008006" key="5">
    <source>
        <dbReference type="Google" id="ProtNLM"/>
    </source>
</evidence>
<evidence type="ECO:0000313" key="3">
    <source>
        <dbReference type="EMBL" id="PND32861.1"/>
    </source>
</evidence>
<gene>
    <name evidence="3" type="ORF">C1I89_17840</name>
</gene>
<feature type="signal peptide" evidence="2">
    <location>
        <begin position="1"/>
        <end position="18"/>
    </location>
</feature>